<dbReference type="GO" id="GO:0006508">
    <property type="term" value="P:proteolysis"/>
    <property type="evidence" value="ECO:0007669"/>
    <property type="project" value="InterPro"/>
</dbReference>
<dbReference type="PRINTS" id="PR00722">
    <property type="entry name" value="CHYMOTRYPSIN"/>
</dbReference>
<gene>
    <name evidence="2" type="ORF">SMTD_LOCUS7845</name>
</gene>
<sequence length="354" mass="39362">MATGNSWTESPRIELDEERCPLQIQKRVINGQKAEKLEYPWAVSIKGTNPVFKQITYCGSTFIRDRWLLTAAHCFWAGSWRKSQHLKSDKIDSLNLSFSTKSDYLHFSLLDPNNWHVQAGSNVIELGEEHGYRGHVLKPGTSGRQTIVATLIKRLIDIFSSSSSKDKQGAVWHTHVKQIILHPNYRPDDLEYDLALLELETPLPSEDPGVQPAELPPSENYLAWPPDHADCIFVGWGCRVKNGKPSAQAQAVHLLTLKNQDCSLMYGNAAGLNDQHEFCAGYYQGRVGICSGDSGSGLIYKKGDINYVVGVASATHATAPELYPGLFTRVAYFRTWIDGVIDGTTTQNSTSPKQ</sequence>
<dbReference type="EMBL" id="UZAL01028507">
    <property type="protein sequence ID" value="VDP41722.1"/>
    <property type="molecule type" value="Genomic_DNA"/>
</dbReference>
<evidence type="ECO:0000313" key="3">
    <source>
        <dbReference type="Proteomes" id="UP000269396"/>
    </source>
</evidence>
<dbReference type="Proteomes" id="UP000269396">
    <property type="component" value="Unassembled WGS sequence"/>
</dbReference>
<keyword evidence="1" id="KW-1015">Disulfide bond</keyword>
<dbReference type="PANTHER" id="PTHR24253:SF153">
    <property type="entry name" value="SERINE PROTEASE HEPSIN"/>
    <property type="match status" value="1"/>
</dbReference>
<dbReference type="SMART" id="SM00020">
    <property type="entry name" value="Tryp_SPc"/>
    <property type="match status" value="1"/>
</dbReference>
<dbReference type="InterPro" id="IPR009003">
    <property type="entry name" value="Peptidase_S1_PA"/>
</dbReference>
<dbReference type="PANTHER" id="PTHR24253">
    <property type="entry name" value="TRANSMEMBRANE PROTEASE SERINE"/>
    <property type="match status" value="1"/>
</dbReference>
<protein>
    <submittedName>
        <fullName evidence="2">Uncharacterized protein</fullName>
    </submittedName>
</protein>
<reference evidence="2 3" key="1">
    <citation type="submission" date="2018-11" db="EMBL/GenBank/DDBJ databases">
        <authorList>
            <consortium name="Pathogen Informatics"/>
        </authorList>
    </citation>
    <scope>NUCLEOTIDE SEQUENCE [LARGE SCALE GENOMIC DNA]</scope>
    <source>
        <strain>Denwood</strain>
        <strain evidence="3">Zambia</strain>
    </source>
</reference>
<dbReference type="CDD" id="cd00190">
    <property type="entry name" value="Tryp_SPc"/>
    <property type="match status" value="1"/>
</dbReference>
<organism evidence="2 3">
    <name type="scientific">Schistosoma mattheei</name>
    <dbReference type="NCBI Taxonomy" id="31246"/>
    <lineage>
        <taxon>Eukaryota</taxon>
        <taxon>Metazoa</taxon>
        <taxon>Spiralia</taxon>
        <taxon>Lophotrochozoa</taxon>
        <taxon>Platyhelminthes</taxon>
        <taxon>Trematoda</taxon>
        <taxon>Digenea</taxon>
        <taxon>Strigeidida</taxon>
        <taxon>Schistosomatoidea</taxon>
        <taxon>Schistosomatidae</taxon>
        <taxon>Schistosoma</taxon>
    </lineage>
</organism>
<dbReference type="PROSITE" id="PS50240">
    <property type="entry name" value="TRYPSIN_DOM"/>
    <property type="match status" value="1"/>
</dbReference>
<dbReference type="STRING" id="31246.A0A183P0F9"/>
<proteinExistence type="predicted"/>
<keyword evidence="3" id="KW-1185">Reference proteome</keyword>
<dbReference type="InterPro" id="IPR018114">
    <property type="entry name" value="TRYPSIN_HIS"/>
</dbReference>
<dbReference type="AlphaFoldDB" id="A0A183P0F9"/>
<dbReference type="InterPro" id="IPR043504">
    <property type="entry name" value="Peptidase_S1_PA_chymotrypsin"/>
</dbReference>
<evidence type="ECO:0000256" key="1">
    <source>
        <dbReference type="ARBA" id="ARBA00023157"/>
    </source>
</evidence>
<dbReference type="Pfam" id="PF00089">
    <property type="entry name" value="Trypsin"/>
    <property type="match status" value="2"/>
</dbReference>
<dbReference type="PROSITE" id="PS00134">
    <property type="entry name" value="TRYPSIN_HIS"/>
    <property type="match status" value="1"/>
</dbReference>
<name>A0A183P0F9_9TREM</name>
<dbReference type="GO" id="GO:0004252">
    <property type="term" value="F:serine-type endopeptidase activity"/>
    <property type="evidence" value="ECO:0007669"/>
    <property type="project" value="InterPro"/>
</dbReference>
<accession>A0A183P0F9</accession>
<dbReference type="InterPro" id="IPR001254">
    <property type="entry name" value="Trypsin_dom"/>
</dbReference>
<dbReference type="Gene3D" id="2.40.10.10">
    <property type="entry name" value="Trypsin-like serine proteases"/>
    <property type="match status" value="1"/>
</dbReference>
<evidence type="ECO:0000313" key="2">
    <source>
        <dbReference type="EMBL" id="VDP41722.1"/>
    </source>
</evidence>
<dbReference type="InterPro" id="IPR001314">
    <property type="entry name" value="Peptidase_S1A"/>
</dbReference>
<dbReference type="SUPFAM" id="SSF50494">
    <property type="entry name" value="Trypsin-like serine proteases"/>
    <property type="match status" value="1"/>
</dbReference>